<dbReference type="InterPro" id="IPR038122">
    <property type="entry name" value="PFU_sf"/>
</dbReference>
<dbReference type="PANTHER" id="PTHR19849:SF0">
    <property type="entry name" value="PHOSPHOLIPASE A-2-ACTIVATING PROTEIN"/>
    <property type="match status" value="1"/>
</dbReference>
<keyword evidence="10" id="KW-1185">Reference proteome</keyword>
<dbReference type="InterPro" id="IPR015155">
    <property type="entry name" value="PFU"/>
</dbReference>
<dbReference type="InterPro" id="IPR013535">
    <property type="entry name" value="PUL_dom"/>
</dbReference>
<dbReference type="EMBL" id="ML994642">
    <property type="protein sequence ID" value="KAF2183555.1"/>
    <property type="molecule type" value="Genomic_DNA"/>
</dbReference>
<evidence type="ECO:0000313" key="9">
    <source>
        <dbReference type="EMBL" id="KAF2183555.1"/>
    </source>
</evidence>
<feature type="region of interest" description="Disordered" evidence="6">
    <location>
        <begin position="458"/>
        <end position="496"/>
    </location>
</feature>
<feature type="repeat" description="WD" evidence="5">
    <location>
        <begin position="10"/>
        <end position="50"/>
    </location>
</feature>
<accession>A0A6A6DXQ3</accession>
<evidence type="ECO:0000256" key="2">
    <source>
        <dbReference type="ARBA" id="ARBA00022490"/>
    </source>
</evidence>
<name>A0A6A6DXQ3_9PEZI</name>
<dbReference type="PROSITE" id="PS50082">
    <property type="entry name" value="WD_REPEATS_2"/>
    <property type="match status" value="3"/>
</dbReference>
<organism evidence="9 10">
    <name type="scientific">Zopfia rhizophila CBS 207.26</name>
    <dbReference type="NCBI Taxonomy" id="1314779"/>
    <lineage>
        <taxon>Eukaryota</taxon>
        <taxon>Fungi</taxon>
        <taxon>Dikarya</taxon>
        <taxon>Ascomycota</taxon>
        <taxon>Pezizomycotina</taxon>
        <taxon>Dothideomycetes</taxon>
        <taxon>Dothideomycetes incertae sedis</taxon>
        <taxon>Zopfiaceae</taxon>
        <taxon>Zopfia</taxon>
    </lineage>
</organism>
<dbReference type="Pfam" id="PF08324">
    <property type="entry name" value="PUL"/>
    <property type="match status" value="1"/>
</dbReference>
<sequence>MGDFKLSASLQGHEDDVRSVAFPHPSFVISASRDATVRLWKLESSNPPKYDSTIKSHGTAFVNSLSFVPPSTEYPDGIIVSAGQDQIVDVRQPSKAPDDNAEALLLGHGANVCALDASEDGKLIISGSWDTDARIWQVGKWENSTVLQGHTASVWAVLAYDRNTVVTGCADKEIRVFSTTGALIRSIQTGDVVRALCRLPSNHHSGAHFASAGNDAVIRLWTLDGRQVYALHGHESFIYSLAAFPDGRLVSAGEDRTARIWNNQQCIQTITHPAISVWSVAVCPENGDIVTGASDRIVRIFTGAAERYADPVAIEAFNDSVKSSSIPQQAVGNINKEKLPGPEFLTQKSGTKEGQVQMINEPNGNVSAYQWSTAANQWVNVGTVVDAAGSSGVKTTYNGKDYDYVFDVDIEDGKPPLKLPYNLSQNPYEVARKFCEDNKLPITYLDQVTNFIVQNTHGATLGQPGSQGADPWGTDSRYRPGDGAQAPPPQLPASRPKLLPQKEYLDILTANHKIIFKKLQEFNQQLVDDGNKDLSLNPSDIELLKTTISNMEKGALIDVDPAGIDLILKTATLWPADKRLPGLDLLRLLTSSSKPVSYFSHPEQAIIRVLPASGVFESTSPVNNTMMAVRAFSNLFRSETGRDLADNEFDKIHEFIYPFITSTNRNLIIALTTLYINYAVMLAESSNADRALTLLDDLSKILGTATDSEAVYRALVAAGTLLCLGDEYCEAGRDVFGLGAAVARAEEKVKEPRVKNVVAEIRGKLRG</sequence>
<dbReference type="PANTHER" id="PTHR19849">
    <property type="entry name" value="PHOSPHOLIPASE A-2-ACTIVATING PROTEIN"/>
    <property type="match status" value="1"/>
</dbReference>
<dbReference type="InterPro" id="IPR001680">
    <property type="entry name" value="WD40_rpt"/>
</dbReference>
<dbReference type="GO" id="GO:0005634">
    <property type="term" value="C:nucleus"/>
    <property type="evidence" value="ECO:0007669"/>
    <property type="project" value="TreeGrafter"/>
</dbReference>
<evidence type="ECO:0000259" key="8">
    <source>
        <dbReference type="PROSITE" id="PS51396"/>
    </source>
</evidence>
<dbReference type="Gene3D" id="3.10.20.870">
    <property type="entry name" value="PFU (PLAA family ubiquitin binding), C-terminal domain"/>
    <property type="match status" value="1"/>
</dbReference>
<feature type="domain" description="PFU" evidence="7">
    <location>
        <begin position="370"/>
        <end position="466"/>
    </location>
</feature>
<dbReference type="SMART" id="SM00320">
    <property type="entry name" value="WD40"/>
    <property type="match status" value="7"/>
</dbReference>
<dbReference type="SUPFAM" id="SSF50978">
    <property type="entry name" value="WD40 repeat-like"/>
    <property type="match status" value="1"/>
</dbReference>
<evidence type="ECO:0000256" key="6">
    <source>
        <dbReference type="SAM" id="MobiDB-lite"/>
    </source>
</evidence>
<dbReference type="CDD" id="cd00200">
    <property type="entry name" value="WD40"/>
    <property type="match status" value="1"/>
</dbReference>
<comment type="subcellular location">
    <subcellularLocation>
        <location evidence="1">Cytoplasm</location>
    </subcellularLocation>
</comment>
<dbReference type="Pfam" id="PF00400">
    <property type="entry name" value="WD40"/>
    <property type="match status" value="5"/>
</dbReference>
<evidence type="ECO:0000256" key="5">
    <source>
        <dbReference type="PROSITE-ProRule" id="PRU00221"/>
    </source>
</evidence>
<evidence type="ECO:0000256" key="4">
    <source>
        <dbReference type="ARBA" id="ARBA00022737"/>
    </source>
</evidence>
<dbReference type="GO" id="GO:0010992">
    <property type="term" value="P:ubiquitin recycling"/>
    <property type="evidence" value="ECO:0007669"/>
    <property type="project" value="TreeGrafter"/>
</dbReference>
<dbReference type="GO" id="GO:0043130">
    <property type="term" value="F:ubiquitin binding"/>
    <property type="evidence" value="ECO:0007669"/>
    <property type="project" value="TreeGrafter"/>
</dbReference>
<dbReference type="InterPro" id="IPR036322">
    <property type="entry name" value="WD40_repeat_dom_sf"/>
</dbReference>
<dbReference type="InterPro" id="IPR015943">
    <property type="entry name" value="WD40/YVTN_repeat-like_dom_sf"/>
</dbReference>
<gene>
    <name evidence="9" type="ORF">K469DRAFT_710752</name>
</gene>
<evidence type="ECO:0000256" key="3">
    <source>
        <dbReference type="ARBA" id="ARBA00022574"/>
    </source>
</evidence>
<dbReference type="Gene3D" id="2.130.10.10">
    <property type="entry name" value="YVTN repeat-like/Quinoprotein amine dehydrogenase"/>
    <property type="match status" value="1"/>
</dbReference>
<keyword evidence="4" id="KW-0677">Repeat</keyword>
<reference evidence="9" key="1">
    <citation type="journal article" date="2020" name="Stud. Mycol.">
        <title>101 Dothideomycetes genomes: a test case for predicting lifestyles and emergence of pathogens.</title>
        <authorList>
            <person name="Haridas S."/>
            <person name="Albert R."/>
            <person name="Binder M."/>
            <person name="Bloem J."/>
            <person name="Labutti K."/>
            <person name="Salamov A."/>
            <person name="Andreopoulos B."/>
            <person name="Baker S."/>
            <person name="Barry K."/>
            <person name="Bills G."/>
            <person name="Bluhm B."/>
            <person name="Cannon C."/>
            <person name="Castanera R."/>
            <person name="Culley D."/>
            <person name="Daum C."/>
            <person name="Ezra D."/>
            <person name="Gonzalez J."/>
            <person name="Henrissat B."/>
            <person name="Kuo A."/>
            <person name="Liang C."/>
            <person name="Lipzen A."/>
            <person name="Lutzoni F."/>
            <person name="Magnuson J."/>
            <person name="Mondo S."/>
            <person name="Nolan M."/>
            <person name="Ohm R."/>
            <person name="Pangilinan J."/>
            <person name="Park H.-J."/>
            <person name="Ramirez L."/>
            <person name="Alfaro M."/>
            <person name="Sun H."/>
            <person name="Tritt A."/>
            <person name="Yoshinaga Y."/>
            <person name="Zwiers L.-H."/>
            <person name="Turgeon B."/>
            <person name="Goodwin S."/>
            <person name="Spatafora J."/>
            <person name="Crous P."/>
            <person name="Grigoriev I."/>
        </authorList>
    </citation>
    <scope>NUCLEOTIDE SEQUENCE</scope>
    <source>
        <strain evidence="9">CBS 207.26</strain>
    </source>
</reference>
<proteinExistence type="predicted"/>
<dbReference type="PROSITE" id="PS51394">
    <property type="entry name" value="PFU"/>
    <property type="match status" value="1"/>
</dbReference>
<keyword evidence="3 5" id="KW-0853">WD repeat</keyword>
<feature type="repeat" description="WD" evidence="5">
    <location>
        <begin position="105"/>
        <end position="138"/>
    </location>
</feature>
<dbReference type="InterPro" id="IPR011989">
    <property type="entry name" value="ARM-like"/>
</dbReference>
<dbReference type="Proteomes" id="UP000800200">
    <property type="component" value="Unassembled WGS sequence"/>
</dbReference>
<dbReference type="OrthoDB" id="10265988at2759"/>
<dbReference type="InterPro" id="IPR020472">
    <property type="entry name" value="WD40_PAC1"/>
</dbReference>
<keyword evidence="2" id="KW-0963">Cytoplasm</keyword>
<dbReference type="PRINTS" id="PR00320">
    <property type="entry name" value="GPROTEINBRPT"/>
</dbReference>
<evidence type="ECO:0000313" key="10">
    <source>
        <dbReference type="Proteomes" id="UP000800200"/>
    </source>
</evidence>
<protein>
    <submittedName>
        <fullName evidence="9">Polyubiquitin binding protein-like protein</fullName>
    </submittedName>
</protein>
<feature type="repeat" description="WD" evidence="5">
    <location>
        <begin position="231"/>
        <end position="262"/>
    </location>
</feature>
<dbReference type="FunFam" id="2.130.10.10:FF:000236">
    <property type="entry name" value="Polyubiquitin binding protein (Doa1/Ufd3)"/>
    <property type="match status" value="1"/>
</dbReference>
<feature type="domain" description="PUL" evidence="8">
    <location>
        <begin position="497"/>
        <end position="764"/>
    </location>
</feature>
<dbReference type="Pfam" id="PF09070">
    <property type="entry name" value="PFU"/>
    <property type="match status" value="1"/>
</dbReference>
<dbReference type="GO" id="GO:0005737">
    <property type="term" value="C:cytoplasm"/>
    <property type="evidence" value="ECO:0007669"/>
    <property type="project" value="UniProtKB-SubCell"/>
</dbReference>
<evidence type="ECO:0000256" key="1">
    <source>
        <dbReference type="ARBA" id="ARBA00004496"/>
    </source>
</evidence>
<dbReference type="PROSITE" id="PS50294">
    <property type="entry name" value="WD_REPEATS_REGION"/>
    <property type="match status" value="3"/>
</dbReference>
<dbReference type="GO" id="GO:0043161">
    <property type="term" value="P:proteasome-mediated ubiquitin-dependent protein catabolic process"/>
    <property type="evidence" value="ECO:0007669"/>
    <property type="project" value="TreeGrafter"/>
</dbReference>
<dbReference type="Gene3D" id="1.25.10.10">
    <property type="entry name" value="Leucine-rich Repeat Variant"/>
    <property type="match status" value="1"/>
</dbReference>
<evidence type="ECO:0000259" key="7">
    <source>
        <dbReference type="PROSITE" id="PS51394"/>
    </source>
</evidence>
<dbReference type="AlphaFoldDB" id="A0A6A6DXQ3"/>
<dbReference type="PROSITE" id="PS51396">
    <property type="entry name" value="PUL"/>
    <property type="match status" value="1"/>
</dbReference>